<feature type="transmembrane region" description="Helical" evidence="1">
    <location>
        <begin position="21"/>
        <end position="38"/>
    </location>
</feature>
<accession>A0A381XC22</accession>
<keyword evidence="1" id="KW-0472">Membrane</keyword>
<keyword evidence="1" id="KW-1133">Transmembrane helix</keyword>
<keyword evidence="1" id="KW-0812">Transmembrane</keyword>
<sequence>MIRSIARKEFSEILRDGRFKWTAGIMVLLLITAMLAGYQKYSGYTNVQQMAQRDSNSQWLQQGDKNPHSAAHYGNYAFKPAGPLAFFDTGISNYAGTAIFLEAHKQNFSIGRPATDQSAIGRFGDLSGAMILQLLMPLLIIFLGFTAFSGERESGTLRQVMSMGVTNHQLLWGKALGVGTAVVMVVVPCILIGGIALSMADLHIVGEGIGTRIAALSFSYLIYGGIFLFLTLAVSAWASTARTALMVLIGLWAFSGFLAPKAASEISK</sequence>
<protein>
    <recommendedName>
        <fullName evidence="3">ABC transporter permease</fullName>
    </recommendedName>
</protein>
<dbReference type="GO" id="GO:0005886">
    <property type="term" value="C:plasma membrane"/>
    <property type="evidence" value="ECO:0007669"/>
    <property type="project" value="UniProtKB-SubCell"/>
</dbReference>
<dbReference type="PANTHER" id="PTHR43471:SF1">
    <property type="entry name" value="ABC TRANSPORTER PERMEASE PROTEIN NOSY-RELATED"/>
    <property type="match status" value="1"/>
</dbReference>
<dbReference type="PANTHER" id="PTHR43471">
    <property type="entry name" value="ABC TRANSPORTER PERMEASE"/>
    <property type="match status" value="1"/>
</dbReference>
<dbReference type="EMBL" id="UINC01014627">
    <property type="protein sequence ID" value="SVA62268.1"/>
    <property type="molecule type" value="Genomic_DNA"/>
</dbReference>
<organism evidence="2">
    <name type="scientific">marine metagenome</name>
    <dbReference type="NCBI Taxonomy" id="408172"/>
    <lineage>
        <taxon>unclassified sequences</taxon>
        <taxon>metagenomes</taxon>
        <taxon>ecological metagenomes</taxon>
    </lineage>
</organism>
<dbReference type="GO" id="GO:0140359">
    <property type="term" value="F:ABC-type transporter activity"/>
    <property type="evidence" value="ECO:0007669"/>
    <property type="project" value="InterPro"/>
</dbReference>
<evidence type="ECO:0000256" key="1">
    <source>
        <dbReference type="SAM" id="Phobius"/>
    </source>
</evidence>
<feature type="non-terminal residue" evidence="2">
    <location>
        <position position="268"/>
    </location>
</feature>
<evidence type="ECO:0000313" key="2">
    <source>
        <dbReference type="EMBL" id="SVA62268.1"/>
    </source>
</evidence>
<dbReference type="Pfam" id="PF12679">
    <property type="entry name" value="ABC2_membrane_2"/>
    <property type="match status" value="1"/>
</dbReference>
<dbReference type="AlphaFoldDB" id="A0A381XC22"/>
<evidence type="ECO:0008006" key="3">
    <source>
        <dbReference type="Google" id="ProtNLM"/>
    </source>
</evidence>
<reference evidence="2" key="1">
    <citation type="submission" date="2018-05" db="EMBL/GenBank/DDBJ databases">
        <authorList>
            <person name="Lanie J.A."/>
            <person name="Ng W.-L."/>
            <person name="Kazmierczak K.M."/>
            <person name="Andrzejewski T.M."/>
            <person name="Davidsen T.M."/>
            <person name="Wayne K.J."/>
            <person name="Tettelin H."/>
            <person name="Glass J.I."/>
            <person name="Rusch D."/>
            <person name="Podicherti R."/>
            <person name="Tsui H.-C.T."/>
            <person name="Winkler M.E."/>
        </authorList>
    </citation>
    <scope>NUCLEOTIDE SEQUENCE</scope>
</reference>
<proteinExistence type="predicted"/>
<feature type="transmembrane region" description="Helical" evidence="1">
    <location>
        <begin position="130"/>
        <end position="150"/>
    </location>
</feature>
<feature type="transmembrane region" description="Helical" evidence="1">
    <location>
        <begin position="171"/>
        <end position="200"/>
    </location>
</feature>
<feature type="transmembrane region" description="Helical" evidence="1">
    <location>
        <begin position="220"/>
        <end position="238"/>
    </location>
</feature>
<name>A0A381XC22_9ZZZZ</name>
<feature type="transmembrane region" description="Helical" evidence="1">
    <location>
        <begin position="245"/>
        <end position="263"/>
    </location>
</feature>
<gene>
    <name evidence="2" type="ORF">METZ01_LOCUS115122</name>
</gene>